<dbReference type="SUPFAM" id="SSF52743">
    <property type="entry name" value="Subtilisin-like"/>
    <property type="match status" value="1"/>
</dbReference>
<dbReference type="InterPro" id="IPR000209">
    <property type="entry name" value="Peptidase_S8/S53_dom"/>
</dbReference>
<evidence type="ECO:0000256" key="4">
    <source>
        <dbReference type="ARBA" id="ARBA00022825"/>
    </source>
</evidence>
<gene>
    <name evidence="7" type="ORF">HME7025_01021</name>
</gene>
<dbReference type="EMBL" id="CP029346">
    <property type="protein sequence ID" value="AWL08885.1"/>
    <property type="molecule type" value="Genomic_DNA"/>
</dbReference>
<feature type="active site" description="Charge relay system" evidence="5">
    <location>
        <position position="228"/>
    </location>
</feature>
<dbReference type="PIRSF" id="PIRSF037903">
    <property type="entry name" value="Subtilisin_rel_GFO_2223"/>
    <property type="match status" value="1"/>
</dbReference>
<dbReference type="InterPro" id="IPR017317">
    <property type="entry name" value="Pept_S8_subtilisin_bacteroid-2"/>
</dbReference>
<evidence type="ECO:0000313" key="7">
    <source>
        <dbReference type="EMBL" id="AWL08885.1"/>
    </source>
</evidence>
<evidence type="ECO:0000259" key="6">
    <source>
        <dbReference type="Pfam" id="PF00082"/>
    </source>
</evidence>
<keyword evidence="8" id="KW-1185">Reference proteome</keyword>
<evidence type="ECO:0000313" key="8">
    <source>
        <dbReference type="Proteomes" id="UP000245468"/>
    </source>
</evidence>
<feature type="domain" description="Peptidase S8/S53" evidence="6">
    <location>
        <begin position="179"/>
        <end position="452"/>
    </location>
</feature>
<dbReference type="AlphaFoldDB" id="A0A2S2DU30"/>
<protein>
    <submittedName>
        <fullName evidence="7">Lactocepin</fullName>
        <ecNumber evidence="7">3.4.21.96</ecNumber>
    </submittedName>
</protein>
<dbReference type="InterPro" id="IPR050131">
    <property type="entry name" value="Peptidase_S8_subtilisin-like"/>
</dbReference>
<proteinExistence type="inferred from homology"/>
<dbReference type="Proteomes" id="UP000245468">
    <property type="component" value="Chromosome"/>
</dbReference>
<dbReference type="Gene3D" id="3.40.50.200">
    <property type="entry name" value="Peptidase S8/S53 domain"/>
    <property type="match status" value="1"/>
</dbReference>
<dbReference type="KEGG" id="psez:HME7025_01021"/>
<accession>A0A2S2DU30</accession>
<dbReference type="PROSITE" id="PS51892">
    <property type="entry name" value="SUBTILASE"/>
    <property type="match status" value="1"/>
</dbReference>
<evidence type="ECO:0000256" key="1">
    <source>
        <dbReference type="ARBA" id="ARBA00011073"/>
    </source>
</evidence>
<dbReference type="PANTHER" id="PTHR43806">
    <property type="entry name" value="PEPTIDASE S8"/>
    <property type="match status" value="1"/>
</dbReference>
<dbReference type="PRINTS" id="PR00723">
    <property type="entry name" value="SUBTILISIN"/>
</dbReference>
<comment type="similarity">
    <text evidence="1 5">Belongs to the peptidase S8 family.</text>
</comment>
<dbReference type="PROSITE" id="PS00138">
    <property type="entry name" value="SUBTILASE_SER"/>
    <property type="match status" value="1"/>
</dbReference>
<name>A0A2S2DU30_9BACT</name>
<dbReference type="PANTHER" id="PTHR43806:SF67">
    <property type="entry name" value="EGF-LIKE DOMAIN-CONTAINING PROTEIN"/>
    <property type="match status" value="1"/>
</dbReference>
<dbReference type="InterPro" id="IPR023828">
    <property type="entry name" value="Peptidase_S8_Ser-AS"/>
</dbReference>
<feature type="active site" description="Charge relay system" evidence="5">
    <location>
        <position position="188"/>
    </location>
</feature>
<dbReference type="EC" id="3.4.21.96" evidence="7"/>
<dbReference type="InterPro" id="IPR015500">
    <property type="entry name" value="Peptidase_S8_subtilisin-rel"/>
</dbReference>
<dbReference type="GO" id="GO:0006508">
    <property type="term" value="P:proteolysis"/>
    <property type="evidence" value="ECO:0007669"/>
    <property type="project" value="UniProtKB-KW"/>
</dbReference>
<evidence type="ECO:0000256" key="5">
    <source>
        <dbReference type="PROSITE-ProRule" id="PRU01240"/>
    </source>
</evidence>
<feature type="active site" description="Charge relay system" evidence="5">
    <location>
        <position position="406"/>
    </location>
</feature>
<reference evidence="8" key="1">
    <citation type="submission" date="2018-05" db="EMBL/GenBank/DDBJ databases">
        <title>Pseudarcicella sp. HME7025 Genome sequencing and assembly.</title>
        <authorList>
            <person name="Kim H."/>
            <person name="Kang H."/>
            <person name="Joh K."/>
        </authorList>
    </citation>
    <scope>NUCLEOTIDE SEQUENCE [LARGE SCALE GENOMIC DNA]</scope>
    <source>
        <strain evidence="8">HME7025</strain>
    </source>
</reference>
<organism evidence="7 8">
    <name type="scientific">Aquirufa nivalisilvae</name>
    <dbReference type="NCBI Taxonomy" id="2516557"/>
    <lineage>
        <taxon>Bacteria</taxon>
        <taxon>Pseudomonadati</taxon>
        <taxon>Bacteroidota</taxon>
        <taxon>Cytophagia</taxon>
        <taxon>Cytophagales</taxon>
        <taxon>Flectobacillaceae</taxon>
        <taxon>Aquirufa</taxon>
    </lineage>
</organism>
<keyword evidence="3 5" id="KW-0378">Hydrolase</keyword>
<sequence length="553" mass="60766">MSFIKPLDLLFFISFLLICTHTLAQNDSYRYLILFKDKANSPYSIAQPDKFLSTRSIERRKKFKIALQEQDLPVNPDYLINVQKSGAKVLFSLKWINGALIQQKPKDLAKTLSQAGVKGLYYAYPIDSSSSFQISKKRPKLPDLPQASITLADSLDYGNSSTQISQLGVNNMHLKGFHGEGILISVLDEGFQNANNTPFLLRAFSEKRIIATLTTTPGLSDVYSQGSHGTHVLSTIAAFTPGKLIGTAYQAQFALAQTEEGSTEKIVEEVNWLRGAEWADSLGTDIISSSLGYTIFDLKLSNHTYAEMNGKTALSSKAAAWAAQRGIICTISAGNEGAASWKYISSPADADSILAVAAVDKSMLRANFSSWGPSSDGRIKPDVAAMGLATAIGSYLGTYTTSNGTSFAAPLMAGLVAGTLQANPNKSPWQVMNAIRQSGHQSSNPDNSLGYGVPNFNRIDKLLNPILSIEEIEKPKILIYPNVLRLGEVIHLEREQNTEIKVELISNWGAIIHEFLWTNTQQDFYPPPLVSGKYYFRFTDKITQQVIPFYFSN</sequence>
<keyword evidence="4 5" id="KW-0720">Serine protease</keyword>
<evidence type="ECO:0000256" key="2">
    <source>
        <dbReference type="ARBA" id="ARBA00022670"/>
    </source>
</evidence>
<dbReference type="OrthoDB" id="9792152at2"/>
<evidence type="ECO:0000256" key="3">
    <source>
        <dbReference type="ARBA" id="ARBA00022801"/>
    </source>
</evidence>
<dbReference type="InterPro" id="IPR036852">
    <property type="entry name" value="Peptidase_S8/S53_dom_sf"/>
</dbReference>
<keyword evidence="2 5" id="KW-0645">Protease</keyword>
<dbReference type="Pfam" id="PF00082">
    <property type="entry name" value="Peptidase_S8"/>
    <property type="match status" value="1"/>
</dbReference>
<dbReference type="GO" id="GO:0004252">
    <property type="term" value="F:serine-type endopeptidase activity"/>
    <property type="evidence" value="ECO:0007669"/>
    <property type="project" value="UniProtKB-UniRule"/>
</dbReference>